<feature type="chain" id="PRO_5046910193" description="Tetratricopeptide repeat protein" evidence="1">
    <location>
        <begin position="21"/>
        <end position="211"/>
    </location>
</feature>
<accession>A0ABV8RJK5</accession>
<evidence type="ECO:0000256" key="1">
    <source>
        <dbReference type="SAM" id="SignalP"/>
    </source>
</evidence>
<dbReference type="Proteomes" id="UP001595887">
    <property type="component" value="Unassembled WGS sequence"/>
</dbReference>
<gene>
    <name evidence="2" type="ORF">ACFOWX_08885</name>
</gene>
<reference evidence="3" key="1">
    <citation type="journal article" date="2019" name="Int. J. Syst. Evol. Microbiol.">
        <title>The Global Catalogue of Microorganisms (GCM) 10K type strain sequencing project: providing services to taxonomists for standard genome sequencing and annotation.</title>
        <authorList>
            <consortium name="The Broad Institute Genomics Platform"/>
            <consortium name="The Broad Institute Genome Sequencing Center for Infectious Disease"/>
            <person name="Wu L."/>
            <person name="Ma J."/>
        </authorList>
    </citation>
    <scope>NUCLEOTIDE SEQUENCE [LARGE SCALE GENOMIC DNA]</scope>
    <source>
        <strain evidence="3">CECT 8531</strain>
    </source>
</reference>
<feature type="signal peptide" evidence="1">
    <location>
        <begin position="1"/>
        <end position="20"/>
    </location>
</feature>
<keyword evidence="3" id="KW-1185">Reference proteome</keyword>
<sequence length="211" mass="23135">MIRYLTLTALILTAPAPLFAQTQSGGEPQTSAAVETDGAPAVPEISMRDILAMDLKNNVIPQYKRADLSTCDAAGGHQLYHAFRTCWPVQEPLLAYQTIKDKMRFMMRSGPPPAQPDALLAEILAEADKIINLSKDRTYPGQDISLTLAHTMRGAMAEKSGDYKTAIESLETIAAVMESSKVTIPDFNASSQVLKKRDRLLDKQEQAQQSN</sequence>
<proteinExistence type="predicted"/>
<organism evidence="2 3">
    <name type="scientific">Sphingorhabdus arenilitoris</name>
    <dbReference type="NCBI Taxonomy" id="1490041"/>
    <lineage>
        <taxon>Bacteria</taxon>
        <taxon>Pseudomonadati</taxon>
        <taxon>Pseudomonadota</taxon>
        <taxon>Alphaproteobacteria</taxon>
        <taxon>Sphingomonadales</taxon>
        <taxon>Sphingomonadaceae</taxon>
        <taxon>Sphingorhabdus</taxon>
    </lineage>
</organism>
<evidence type="ECO:0008006" key="4">
    <source>
        <dbReference type="Google" id="ProtNLM"/>
    </source>
</evidence>
<evidence type="ECO:0000313" key="2">
    <source>
        <dbReference type="EMBL" id="MFC4292526.1"/>
    </source>
</evidence>
<keyword evidence="1" id="KW-0732">Signal</keyword>
<name>A0ABV8RJK5_9SPHN</name>
<comment type="caution">
    <text evidence="2">The sequence shown here is derived from an EMBL/GenBank/DDBJ whole genome shotgun (WGS) entry which is preliminary data.</text>
</comment>
<protein>
    <recommendedName>
        <fullName evidence="4">Tetratricopeptide repeat protein</fullName>
    </recommendedName>
</protein>
<dbReference type="RefSeq" id="WP_381423287.1">
    <property type="nucleotide sequence ID" value="NZ_JBHSDH010000013.1"/>
</dbReference>
<dbReference type="EMBL" id="JBHSDH010000013">
    <property type="protein sequence ID" value="MFC4292526.1"/>
    <property type="molecule type" value="Genomic_DNA"/>
</dbReference>
<evidence type="ECO:0000313" key="3">
    <source>
        <dbReference type="Proteomes" id="UP001595887"/>
    </source>
</evidence>